<dbReference type="Proteomes" id="UP000279259">
    <property type="component" value="Unassembled WGS sequence"/>
</dbReference>
<accession>A0A427Y2R3</accession>
<dbReference type="PANTHER" id="PTHR45339:SF1">
    <property type="entry name" value="HYBRID SIGNAL TRANSDUCTION HISTIDINE KINASE J"/>
    <property type="match status" value="1"/>
</dbReference>
<evidence type="ECO:0000313" key="5">
    <source>
        <dbReference type="Proteomes" id="UP000279259"/>
    </source>
</evidence>
<dbReference type="GO" id="GO:0004673">
    <property type="term" value="F:protein histidine kinase activity"/>
    <property type="evidence" value="ECO:0007669"/>
    <property type="project" value="TreeGrafter"/>
</dbReference>
<keyword evidence="1" id="KW-0597">Phosphoprotein</keyword>
<dbReference type="Gene3D" id="1.20.120.1530">
    <property type="match status" value="1"/>
</dbReference>
<evidence type="ECO:0000256" key="2">
    <source>
        <dbReference type="ARBA" id="ARBA00023012"/>
    </source>
</evidence>
<feature type="domain" description="HAMP" evidence="3">
    <location>
        <begin position="33"/>
        <end position="85"/>
    </location>
</feature>
<dbReference type="GO" id="GO:0016020">
    <property type="term" value="C:membrane"/>
    <property type="evidence" value="ECO:0007669"/>
    <property type="project" value="InterPro"/>
</dbReference>
<evidence type="ECO:0000313" key="4">
    <source>
        <dbReference type="EMBL" id="RSH85436.1"/>
    </source>
</evidence>
<organism evidence="4 5">
    <name type="scientific">Saitozyma podzolica</name>
    <dbReference type="NCBI Taxonomy" id="1890683"/>
    <lineage>
        <taxon>Eukaryota</taxon>
        <taxon>Fungi</taxon>
        <taxon>Dikarya</taxon>
        <taxon>Basidiomycota</taxon>
        <taxon>Agaricomycotina</taxon>
        <taxon>Tremellomycetes</taxon>
        <taxon>Tremellales</taxon>
        <taxon>Trimorphomycetaceae</taxon>
        <taxon>Saitozyma</taxon>
    </lineage>
</organism>
<dbReference type="AlphaFoldDB" id="A0A427Y2R3"/>
<name>A0A427Y2R3_9TREE</name>
<dbReference type="GO" id="GO:0071474">
    <property type="term" value="P:cellular hyperosmotic response"/>
    <property type="evidence" value="ECO:0007669"/>
    <property type="project" value="TreeGrafter"/>
</dbReference>
<evidence type="ECO:0000259" key="3">
    <source>
        <dbReference type="PROSITE" id="PS50885"/>
    </source>
</evidence>
<comment type="caution">
    <text evidence="4">The sequence shown here is derived from an EMBL/GenBank/DDBJ whole genome shotgun (WGS) entry which is preliminary data.</text>
</comment>
<proteinExistence type="predicted"/>
<dbReference type="PROSITE" id="PS50885">
    <property type="entry name" value="HAMP"/>
    <property type="match status" value="1"/>
</dbReference>
<gene>
    <name evidence="4" type="ORF">EHS25_004832</name>
</gene>
<dbReference type="OrthoDB" id="10266508at2759"/>
<dbReference type="EMBL" id="RSCD01000020">
    <property type="protein sequence ID" value="RSH85436.1"/>
    <property type="molecule type" value="Genomic_DNA"/>
</dbReference>
<dbReference type="Pfam" id="PF18947">
    <property type="entry name" value="HAMP_2"/>
    <property type="match status" value="1"/>
</dbReference>
<reference evidence="4 5" key="1">
    <citation type="submission" date="2018-11" db="EMBL/GenBank/DDBJ databases">
        <title>Genome sequence of Saitozyma podzolica DSM 27192.</title>
        <authorList>
            <person name="Aliyu H."/>
            <person name="Gorte O."/>
            <person name="Ochsenreither K."/>
        </authorList>
    </citation>
    <scope>NUCLEOTIDE SEQUENCE [LARGE SCALE GENOMIC DNA]</scope>
    <source>
        <strain evidence="4 5">DSM 27192</strain>
    </source>
</reference>
<dbReference type="PANTHER" id="PTHR45339">
    <property type="entry name" value="HYBRID SIGNAL TRANSDUCTION HISTIDINE KINASE J"/>
    <property type="match status" value="1"/>
</dbReference>
<dbReference type="GO" id="GO:0000160">
    <property type="term" value="P:phosphorelay signal transduction system"/>
    <property type="evidence" value="ECO:0007669"/>
    <property type="project" value="UniProtKB-KW"/>
</dbReference>
<sequence>MDSAMTCHSNKAHVPDVEGEWKDLTVNVNPMCESLTTQVRSIGSVTTAVAKGDLNKMIEMEAEGEMAVLKDTVNSMVWQLTVFTNDVTRVAREFGTQGILGGQARVDGVEGVWKDITTNVNVDTSAAR</sequence>
<keyword evidence="2" id="KW-0902">Two-component regulatory system</keyword>
<protein>
    <recommendedName>
        <fullName evidence="3">HAMP domain-containing protein</fullName>
    </recommendedName>
</protein>
<dbReference type="CDD" id="cd06225">
    <property type="entry name" value="HAMP"/>
    <property type="match status" value="1"/>
</dbReference>
<keyword evidence="5" id="KW-1185">Reference proteome</keyword>
<dbReference type="InterPro" id="IPR003660">
    <property type="entry name" value="HAMP_dom"/>
</dbReference>
<dbReference type="STRING" id="1890683.A0A427Y2R3"/>
<evidence type="ECO:0000256" key="1">
    <source>
        <dbReference type="ARBA" id="ARBA00022553"/>
    </source>
</evidence>